<evidence type="ECO:0000313" key="9">
    <source>
        <dbReference type="EMBL" id="ENV35436.1"/>
    </source>
</evidence>
<dbReference type="EMBL" id="APPN01000057">
    <property type="protein sequence ID" value="ENV34402.1"/>
    <property type="molecule type" value="Genomic_DNA"/>
</dbReference>
<dbReference type="AlphaFoldDB" id="N8YFH6"/>
<dbReference type="eggNOG" id="COG2268">
    <property type="taxonomic scope" value="Bacteria"/>
</dbReference>
<feature type="coiled-coil region" evidence="5">
    <location>
        <begin position="254"/>
        <end position="286"/>
    </location>
</feature>
<evidence type="ECO:0000256" key="1">
    <source>
        <dbReference type="ARBA" id="ARBA00004219"/>
    </source>
</evidence>
<dbReference type="eggNOG" id="COG1196">
    <property type="taxonomic scope" value="Bacteria"/>
</dbReference>
<sequence>MQNQTTLDANNISLKSKGDTTLAGAQATADRIDADVGGKLNIISQQDTIDQKIDQTGIGGRVQASLGTAWQASGNYNNSNANGQSNGVNQQSGLFAGDGGYHVKADRVDLQGGAIVSTATKDKNDLTANSLTFSNIENKSSYDATTVSLSGGTSFNKDKTSGNNEASNPTNNDNWRNATSFSPSLPQHESDKDSSTTYATLSDGNITIGGKQTTTEQLGIHSDAATANKKLDTLPNLQNILDNQKSVADATSTIAAATRTYAQDQIKAANAQKEEIKTALKGYLSEDELANVKQMTPTEQDAYFSQNSTYAAALANEKVVTGKWGIGGDSSRVLNAVTTIITGALGGQTDLQVATNTLAPYASQLIGSTVGHGENENTAAQLVSHAILGAVLAYVNGGDPAAGGSAAVASEAAAKYIANQYNDGKTAINPETGKFDPNLLPESTKASIRDLTSAIGAAVGGTVGDSTFNAQLAGVVGKNAVENNVLESVRKDKTTYYDDIDIKFNILQYAVANGLIARESVPESIFEELTDTTNYKSSDGTTILSPEANTFSNDFDKQIKDGDVISQSEYEQLVKDNPKLIAELQLSLVNQSIVNESRELWDTIKGPVFKYVVPGLQLTGGVAQLGLAAGIDVAGCATVVGCGIAVVGSSYFIVNGSDDIATAIANFGKEPLKQTNSFVLTNNGVDEETAGNIKLVSGIVNLFGEAVIVNQGLKATTSTVGNVANKSSDLMDSSTAAGDTVRHNSVSTAIGDDSATINNFKNATDTGNGHNIIVHGSKPNYDEIGGITVINDKPTNVEQVAEAVRNNPDYVAGTPICFGSCWSGSSGTAQELANSLKTPVYAPVIPPKNNRI</sequence>
<keyword evidence="4" id="KW-0843">Virulence</keyword>
<feature type="region of interest" description="Disordered" evidence="6">
    <location>
        <begin position="149"/>
        <end position="198"/>
    </location>
</feature>
<keyword evidence="3" id="KW-1266">Target cell cytoplasm</keyword>
<dbReference type="InterPro" id="IPR025157">
    <property type="entry name" value="Hemagglutinin_rpt"/>
</dbReference>
<evidence type="ECO:0000256" key="4">
    <source>
        <dbReference type="ARBA" id="ARBA00023026"/>
    </source>
</evidence>
<feature type="domain" description="VENN motif-containing" evidence="7">
    <location>
        <begin position="439"/>
        <end position="487"/>
    </location>
</feature>
<dbReference type="GO" id="GO:0090729">
    <property type="term" value="F:toxin activity"/>
    <property type="evidence" value="ECO:0007669"/>
    <property type="project" value="UniProtKB-KW"/>
</dbReference>
<dbReference type="Pfam" id="PF13332">
    <property type="entry name" value="Fil_haemagg_2"/>
    <property type="match status" value="1"/>
</dbReference>
<comment type="subcellular location">
    <subcellularLocation>
        <location evidence="1">Target cell</location>
        <location evidence="1">Target cell cytoplasm</location>
    </subcellularLocation>
</comment>
<keyword evidence="2" id="KW-0800">Toxin</keyword>
<dbReference type="OrthoDB" id="6713250at2"/>
<feature type="compositionally biased region" description="Polar residues" evidence="6">
    <location>
        <begin position="149"/>
        <end position="187"/>
    </location>
</feature>
<dbReference type="PATRIC" id="fig|1120926.3.peg.1337"/>
<name>N8YFH6_9GAMM</name>
<dbReference type="Pfam" id="PF04829">
    <property type="entry name" value="PT-VENN"/>
    <property type="match status" value="1"/>
</dbReference>
<accession>N8YFH6</accession>
<reference evidence="9 10" key="1">
    <citation type="submission" date="2013-02" db="EMBL/GenBank/DDBJ databases">
        <title>The Genome Sequence of Acinetobacter gerneri CIP 107464.</title>
        <authorList>
            <consortium name="The Broad Institute Genome Sequencing Platform"/>
            <consortium name="The Broad Institute Genome Sequencing Center for Infectious Disease"/>
            <person name="Cerqueira G."/>
            <person name="Feldgarden M."/>
            <person name="Courvalin P."/>
            <person name="Perichon B."/>
            <person name="Grillot-Courvalin C."/>
            <person name="Clermont D."/>
            <person name="Rocha E."/>
            <person name="Yoon E.-J."/>
            <person name="Nemec A."/>
            <person name="Walker B."/>
            <person name="Young S.K."/>
            <person name="Zeng Q."/>
            <person name="Gargeya S."/>
            <person name="Fitzgerald M."/>
            <person name="Haas B."/>
            <person name="Abouelleil A."/>
            <person name="Alvarado L."/>
            <person name="Arachchi H.M."/>
            <person name="Berlin A.M."/>
            <person name="Chapman S.B."/>
            <person name="Dewar J."/>
            <person name="Goldberg J."/>
            <person name="Griggs A."/>
            <person name="Gujja S."/>
            <person name="Hansen M."/>
            <person name="Howarth C."/>
            <person name="Imamovic A."/>
            <person name="Larimer J."/>
            <person name="McCowan C."/>
            <person name="Murphy C."/>
            <person name="Neiman D."/>
            <person name="Pearson M."/>
            <person name="Priest M."/>
            <person name="Roberts A."/>
            <person name="Saif S."/>
            <person name="Shea T."/>
            <person name="Sisk P."/>
            <person name="Sykes S."/>
            <person name="Wortman J."/>
            <person name="Nusbaum C."/>
            <person name="Birren B."/>
        </authorList>
    </citation>
    <scope>NUCLEOTIDE SEQUENCE [LARGE SCALE GENOMIC DNA]</scope>
    <source>
        <strain evidence="9 10">CIP 107464</strain>
    </source>
</reference>
<comment type="caution">
    <text evidence="9">The sequence shown here is derived from an EMBL/GenBank/DDBJ whole genome shotgun (WGS) entry which is preliminary data.</text>
</comment>
<keyword evidence="10" id="KW-1185">Reference proteome</keyword>
<evidence type="ECO:0000313" key="8">
    <source>
        <dbReference type="EMBL" id="ENV34402.1"/>
    </source>
</evidence>
<evidence type="ECO:0000256" key="2">
    <source>
        <dbReference type="ARBA" id="ARBA00022656"/>
    </source>
</evidence>
<evidence type="ECO:0000256" key="5">
    <source>
        <dbReference type="SAM" id="Coils"/>
    </source>
</evidence>
<organism evidence="9 10">
    <name type="scientific">Acinetobacter gerneri DSM 14967 = CIP 107464 = MTCC 9824</name>
    <dbReference type="NCBI Taxonomy" id="1120926"/>
    <lineage>
        <taxon>Bacteria</taxon>
        <taxon>Pseudomonadati</taxon>
        <taxon>Pseudomonadota</taxon>
        <taxon>Gammaproteobacteria</taxon>
        <taxon>Moraxellales</taxon>
        <taxon>Moraxellaceae</taxon>
        <taxon>Acinetobacter</taxon>
    </lineage>
</organism>
<evidence type="ECO:0000256" key="3">
    <source>
        <dbReference type="ARBA" id="ARBA00022913"/>
    </source>
</evidence>
<evidence type="ECO:0000259" key="7">
    <source>
        <dbReference type="Pfam" id="PF04829"/>
    </source>
</evidence>
<dbReference type="GO" id="GO:0003824">
    <property type="term" value="F:catalytic activity"/>
    <property type="evidence" value="ECO:0007669"/>
    <property type="project" value="UniProtKB-ARBA"/>
</dbReference>
<evidence type="ECO:0000256" key="6">
    <source>
        <dbReference type="SAM" id="MobiDB-lite"/>
    </source>
</evidence>
<proteinExistence type="predicted"/>
<dbReference type="EMBL" id="APPN01000037">
    <property type="protein sequence ID" value="ENV35436.1"/>
    <property type="molecule type" value="Genomic_DNA"/>
</dbReference>
<dbReference type="InterPro" id="IPR006914">
    <property type="entry name" value="VENN_dom"/>
</dbReference>
<dbReference type="Proteomes" id="UP000013117">
    <property type="component" value="Unassembled WGS sequence"/>
</dbReference>
<dbReference type="HOGENOM" id="CLU_334844_0_0_6"/>
<keyword evidence="5" id="KW-0175">Coiled coil</keyword>
<evidence type="ECO:0000313" key="10">
    <source>
        <dbReference type="Proteomes" id="UP000013117"/>
    </source>
</evidence>
<protein>
    <recommendedName>
        <fullName evidence="7">VENN motif-containing domain-containing protein</fullName>
    </recommendedName>
</protein>
<gene>
    <name evidence="9" type="ORF">F960_00335</name>
    <name evidence="8" type="ORF">F960_01395</name>
</gene>